<dbReference type="Gene3D" id="1.10.510.10">
    <property type="entry name" value="Transferase(Phosphotransferase) domain 1"/>
    <property type="match status" value="1"/>
</dbReference>
<evidence type="ECO:0000256" key="15">
    <source>
        <dbReference type="PROSITE-ProRule" id="PRU10141"/>
    </source>
</evidence>
<evidence type="ECO:0000313" key="21">
    <source>
        <dbReference type="Proteomes" id="UP001331761"/>
    </source>
</evidence>
<evidence type="ECO:0000256" key="11">
    <source>
        <dbReference type="ARBA" id="ARBA00023137"/>
    </source>
</evidence>
<evidence type="ECO:0000313" key="20">
    <source>
        <dbReference type="EMBL" id="KAK5973729.1"/>
    </source>
</evidence>
<dbReference type="Gene3D" id="3.30.200.20">
    <property type="entry name" value="Phosphorylase Kinase, domain 1"/>
    <property type="match status" value="1"/>
</dbReference>
<evidence type="ECO:0000256" key="16">
    <source>
        <dbReference type="RuleBase" id="RU362096"/>
    </source>
</evidence>
<evidence type="ECO:0000256" key="10">
    <source>
        <dbReference type="ARBA" id="ARBA00023136"/>
    </source>
</evidence>
<dbReference type="GO" id="GO:0005737">
    <property type="term" value="C:cytoplasm"/>
    <property type="evidence" value="ECO:0007669"/>
    <property type="project" value="UniProtKB-SubCell"/>
</dbReference>
<feature type="domain" description="SH2" evidence="18">
    <location>
        <begin position="34"/>
        <end position="145"/>
    </location>
</feature>
<keyword evidence="8 15" id="KW-0067">ATP-binding</keyword>
<dbReference type="PROSITE" id="PS00107">
    <property type="entry name" value="PROTEIN_KINASE_ATP"/>
    <property type="match status" value="1"/>
</dbReference>
<dbReference type="InterPro" id="IPR050198">
    <property type="entry name" value="Non-receptor_tyrosine_kinases"/>
</dbReference>
<dbReference type="InterPro" id="IPR020635">
    <property type="entry name" value="Tyr_kinase_cat_dom"/>
</dbReference>
<feature type="non-terminal residue" evidence="20">
    <location>
        <position position="366"/>
    </location>
</feature>
<evidence type="ECO:0000256" key="17">
    <source>
        <dbReference type="SAM" id="MobiDB-lite"/>
    </source>
</evidence>
<dbReference type="InterPro" id="IPR036860">
    <property type="entry name" value="SH2_dom_sf"/>
</dbReference>
<dbReference type="InterPro" id="IPR008266">
    <property type="entry name" value="Tyr_kinase_AS"/>
</dbReference>
<keyword evidence="4" id="KW-0963">Cytoplasm</keyword>
<keyword evidence="9 14" id="KW-0727">SH2 domain</keyword>
<dbReference type="PROSITE" id="PS50001">
    <property type="entry name" value="SH2"/>
    <property type="match status" value="1"/>
</dbReference>
<dbReference type="EC" id="2.7.10.2" evidence="16"/>
<comment type="catalytic activity">
    <reaction evidence="12 16">
        <text>L-tyrosyl-[protein] + ATP = O-phospho-L-tyrosyl-[protein] + ADP + H(+)</text>
        <dbReference type="Rhea" id="RHEA:10596"/>
        <dbReference type="Rhea" id="RHEA-COMP:10136"/>
        <dbReference type="Rhea" id="RHEA-COMP:20101"/>
        <dbReference type="ChEBI" id="CHEBI:15378"/>
        <dbReference type="ChEBI" id="CHEBI:30616"/>
        <dbReference type="ChEBI" id="CHEBI:46858"/>
        <dbReference type="ChEBI" id="CHEBI:61978"/>
        <dbReference type="ChEBI" id="CHEBI:456216"/>
        <dbReference type="EC" id="2.7.10.2"/>
    </reaction>
</comment>
<keyword evidence="5 16" id="KW-0808">Transferase</keyword>
<evidence type="ECO:0000256" key="14">
    <source>
        <dbReference type="PROSITE-ProRule" id="PRU00191"/>
    </source>
</evidence>
<dbReference type="SMART" id="SM00252">
    <property type="entry name" value="SH2"/>
    <property type="match status" value="1"/>
</dbReference>
<evidence type="ECO:0000256" key="3">
    <source>
        <dbReference type="ARBA" id="ARBA00022475"/>
    </source>
</evidence>
<dbReference type="PROSITE" id="PS50011">
    <property type="entry name" value="PROTEIN_KINASE_DOM"/>
    <property type="match status" value="1"/>
</dbReference>
<dbReference type="Proteomes" id="UP001331761">
    <property type="component" value="Unassembled WGS sequence"/>
</dbReference>
<proteinExistence type="inferred from homology"/>
<keyword evidence="7 16" id="KW-0418">Kinase</keyword>
<keyword evidence="11 16" id="KW-0829">Tyrosine-protein kinase</keyword>
<dbReference type="InterPro" id="IPR000719">
    <property type="entry name" value="Prot_kinase_dom"/>
</dbReference>
<evidence type="ECO:0000256" key="4">
    <source>
        <dbReference type="ARBA" id="ARBA00022490"/>
    </source>
</evidence>
<dbReference type="SUPFAM" id="SSF55550">
    <property type="entry name" value="SH2 domain"/>
    <property type="match status" value="1"/>
</dbReference>
<comment type="subcellular location">
    <subcellularLocation>
        <location evidence="1">Cell membrane</location>
        <topology evidence="1">Peripheral membrane protein</topology>
    </subcellularLocation>
    <subcellularLocation>
        <location evidence="2">Cytoplasm</location>
    </subcellularLocation>
</comment>
<dbReference type="InterPro" id="IPR000980">
    <property type="entry name" value="SH2"/>
</dbReference>
<organism evidence="20 21">
    <name type="scientific">Trichostrongylus colubriformis</name>
    <name type="common">Black scour worm</name>
    <dbReference type="NCBI Taxonomy" id="6319"/>
    <lineage>
        <taxon>Eukaryota</taxon>
        <taxon>Metazoa</taxon>
        <taxon>Ecdysozoa</taxon>
        <taxon>Nematoda</taxon>
        <taxon>Chromadorea</taxon>
        <taxon>Rhabditida</taxon>
        <taxon>Rhabditina</taxon>
        <taxon>Rhabditomorpha</taxon>
        <taxon>Strongyloidea</taxon>
        <taxon>Trichostrongylidae</taxon>
        <taxon>Trichostrongylus</taxon>
    </lineage>
</organism>
<dbReference type="GO" id="GO:0004715">
    <property type="term" value="F:non-membrane spanning protein tyrosine kinase activity"/>
    <property type="evidence" value="ECO:0007669"/>
    <property type="project" value="UniProtKB-EC"/>
</dbReference>
<dbReference type="InterPro" id="IPR017441">
    <property type="entry name" value="Protein_kinase_ATP_BS"/>
</dbReference>
<accession>A0AAN8J173</accession>
<dbReference type="Pfam" id="PF07714">
    <property type="entry name" value="PK_Tyr_Ser-Thr"/>
    <property type="match status" value="1"/>
</dbReference>
<name>A0AAN8J173_TRICO</name>
<evidence type="ECO:0000259" key="18">
    <source>
        <dbReference type="PROSITE" id="PS50001"/>
    </source>
</evidence>
<evidence type="ECO:0000256" key="9">
    <source>
        <dbReference type="ARBA" id="ARBA00022999"/>
    </source>
</evidence>
<keyword evidence="3" id="KW-1003">Cell membrane</keyword>
<evidence type="ECO:0000256" key="7">
    <source>
        <dbReference type="ARBA" id="ARBA00022777"/>
    </source>
</evidence>
<dbReference type="FunFam" id="3.30.200.20:FF:000194">
    <property type="entry name" value="protein-tyrosine kinase 2-beta isoform X1"/>
    <property type="match status" value="1"/>
</dbReference>
<sequence length="366" mass="41997">MDNVAPRPRSNASTAVQARRSAEVVDPWLVQADFYHGYLPREDIVYLLKRHGDFIVRTSEVETDMEARKKETVVSVLMDPEGKFDEMPSGEGRQCMVRNVILFHKNLRFYFEHTVTFEFLRDLFHYYSSHAVRINNADIVLKRGVGLAKWELQHKHVTTGKLLGQGAFGEVRKGTLLRSSGRSVPVAVKTLRLEQEISKAKIKEMMQEARLMRELKHPNVVRMYGVALLELPLYIVLEYVAGGALDSYLRKNKNVDRDERLLMTMEAAWGMEYLHKCNILHRDIAARNCLYDTDKVVKISDFGLSRQGVVDWLEKYTGLALDFVEQKSMAQGVSQAKSRKSCTTRSRTYSAEVSQALPKPRRRGQK</sequence>
<dbReference type="GO" id="GO:0005524">
    <property type="term" value="F:ATP binding"/>
    <property type="evidence" value="ECO:0007669"/>
    <property type="project" value="UniProtKB-UniRule"/>
</dbReference>
<evidence type="ECO:0000256" key="5">
    <source>
        <dbReference type="ARBA" id="ARBA00022679"/>
    </source>
</evidence>
<feature type="compositionally biased region" description="Polar residues" evidence="17">
    <location>
        <begin position="343"/>
        <end position="353"/>
    </location>
</feature>
<evidence type="ECO:0000259" key="19">
    <source>
        <dbReference type="PROSITE" id="PS50011"/>
    </source>
</evidence>
<feature type="binding site" evidence="15">
    <location>
        <position position="189"/>
    </location>
    <ligand>
        <name>ATP</name>
        <dbReference type="ChEBI" id="CHEBI:30616"/>
    </ligand>
</feature>
<evidence type="ECO:0000256" key="8">
    <source>
        <dbReference type="ARBA" id="ARBA00022840"/>
    </source>
</evidence>
<gene>
    <name evidence="20" type="ORF">GCK32_013236</name>
</gene>
<protein>
    <recommendedName>
        <fullName evidence="16">Tyrosine-protein kinase</fullName>
        <ecNumber evidence="16">2.7.10.2</ecNumber>
    </recommendedName>
</protein>
<keyword evidence="6 15" id="KW-0547">Nucleotide-binding</keyword>
<dbReference type="EMBL" id="WIXE01015111">
    <property type="protein sequence ID" value="KAK5973729.1"/>
    <property type="molecule type" value="Genomic_DNA"/>
</dbReference>
<dbReference type="AlphaFoldDB" id="A0AAN8J173"/>
<dbReference type="SUPFAM" id="SSF56112">
    <property type="entry name" value="Protein kinase-like (PK-like)"/>
    <property type="match status" value="1"/>
</dbReference>
<evidence type="ECO:0000256" key="2">
    <source>
        <dbReference type="ARBA" id="ARBA00004496"/>
    </source>
</evidence>
<feature type="domain" description="Protein kinase" evidence="19">
    <location>
        <begin position="157"/>
        <end position="366"/>
    </location>
</feature>
<dbReference type="InterPro" id="IPR011009">
    <property type="entry name" value="Kinase-like_dom_sf"/>
</dbReference>
<evidence type="ECO:0000256" key="13">
    <source>
        <dbReference type="ARBA" id="ARBA00061333"/>
    </source>
</evidence>
<evidence type="ECO:0000256" key="12">
    <source>
        <dbReference type="ARBA" id="ARBA00051245"/>
    </source>
</evidence>
<dbReference type="SMART" id="SM00219">
    <property type="entry name" value="TyrKc"/>
    <property type="match status" value="1"/>
</dbReference>
<dbReference type="Gene3D" id="3.30.505.10">
    <property type="entry name" value="SH2 domain"/>
    <property type="match status" value="1"/>
</dbReference>
<dbReference type="PANTHER" id="PTHR24418">
    <property type="entry name" value="TYROSINE-PROTEIN KINASE"/>
    <property type="match status" value="1"/>
</dbReference>
<comment type="caution">
    <text evidence="20">The sequence shown here is derived from an EMBL/GenBank/DDBJ whole genome shotgun (WGS) entry which is preliminary data.</text>
</comment>
<keyword evidence="21" id="KW-1185">Reference proteome</keyword>
<keyword evidence="10" id="KW-0472">Membrane</keyword>
<feature type="region of interest" description="Disordered" evidence="17">
    <location>
        <begin position="332"/>
        <end position="366"/>
    </location>
</feature>
<evidence type="ECO:0000256" key="6">
    <source>
        <dbReference type="ARBA" id="ARBA00022741"/>
    </source>
</evidence>
<dbReference type="GO" id="GO:0005886">
    <property type="term" value="C:plasma membrane"/>
    <property type="evidence" value="ECO:0007669"/>
    <property type="project" value="UniProtKB-SubCell"/>
</dbReference>
<comment type="similarity">
    <text evidence="13">Belongs to the protein kinase superfamily. Tyr protein kinase family. Fes/fps subfamily.</text>
</comment>
<dbReference type="InterPro" id="IPR001245">
    <property type="entry name" value="Ser-Thr/Tyr_kinase_cat_dom"/>
</dbReference>
<dbReference type="PROSITE" id="PS00109">
    <property type="entry name" value="PROTEIN_KINASE_TYR"/>
    <property type="match status" value="1"/>
</dbReference>
<reference evidence="20 21" key="1">
    <citation type="submission" date="2019-10" db="EMBL/GenBank/DDBJ databases">
        <title>Assembly and Annotation for the nematode Trichostrongylus colubriformis.</title>
        <authorList>
            <person name="Martin J."/>
        </authorList>
    </citation>
    <scope>NUCLEOTIDE SEQUENCE [LARGE SCALE GENOMIC DNA]</scope>
    <source>
        <strain evidence="20">G859</strain>
        <tissue evidence="20">Whole worm</tissue>
    </source>
</reference>
<evidence type="ECO:0000256" key="1">
    <source>
        <dbReference type="ARBA" id="ARBA00004202"/>
    </source>
</evidence>